<feature type="transmembrane region" description="Helical" evidence="6">
    <location>
        <begin position="12"/>
        <end position="36"/>
    </location>
</feature>
<comment type="subcellular location">
    <subcellularLocation>
        <location evidence="1">Cell membrane</location>
        <topology evidence="1">Multi-pass membrane protein</topology>
    </subcellularLocation>
</comment>
<dbReference type="Pfam" id="PF13520">
    <property type="entry name" value="AA_permease_2"/>
    <property type="match status" value="1"/>
</dbReference>
<keyword evidence="4 6" id="KW-1133">Transmembrane helix</keyword>
<dbReference type="InterPro" id="IPR002293">
    <property type="entry name" value="AA/rel_permease1"/>
</dbReference>
<feature type="transmembrane region" description="Helical" evidence="6">
    <location>
        <begin position="260"/>
        <end position="278"/>
    </location>
</feature>
<dbReference type="RefSeq" id="WP_380596784.1">
    <property type="nucleotide sequence ID" value="NZ_JBHSDU010000003.1"/>
</dbReference>
<feature type="transmembrane region" description="Helical" evidence="6">
    <location>
        <begin position="407"/>
        <end position="424"/>
    </location>
</feature>
<feature type="transmembrane region" description="Helical" evidence="6">
    <location>
        <begin position="214"/>
        <end position="240"/>
    </location>
</feature>
<keyword evidence="2" id="KW-1003">Cell membrane</keyword>
<evidence type="ECO:0000256" key="4">
    <source>
        <dbReference type="ARBA" id="ARBA00022989"/>
    </source>
</evidence>
<accession>A0ABV8SQ72</accession>
<feature type="transmembrane region" description="Helical" evidence="6">
    <location>
        <begin position="149"/>
        <end position="168"/>
    </location>
</feature>
<keyword evidence="3 6" id="KW-0812">Transmembrane</keyword>
<dbReference type="Proteomes" id="UP001595904">
    <property type="component" value="Unassembled WGS sequence"/>
</dbReference>
<evidence type="ECO:0000256" key="3">
    <source>
        <dbReference type="ARBA" id="ARBA00022692"/>
    </source>
</evidence>
<gene>
    <name evidence="7" type="ORF">ACFPN2_11710</name>
</gene>
<proteinExistence type="predicted"/>
<dbReference type="PANTHER" id="PTHR42770:SF7">
    <property type="entry name" value="MEMBRANE PROTEIN"/>
    <property type="match status" value="1"/>
</dbReference>
<feature type="transmembrane region" description="Helical" evidence="6">
    <location>
        <begin position="283"/>
        <end position="300"/>
    </location>
</feature>
<evidence type="ECO:0000256" key="2">
    <source>
        <dbReference type="ARBA" id="ARBA00022475"/>
    </source>
</evidence>
<dbReference type="Gene3D" id="1.20.1740.10">
    <property type="entry name" value="Amino acid/polyamine transporter I"/>
    <property type="match status" value="1"/>
</dbReference>
<dbReference type="PIRSF" id="PIRSF006060">
    <property type="entry name" value="AA_transporter"/>
    <property type="match status" value="1"/>
</dbReference>
<sequence>MQSQLKQGVDLAAVVALGLGTAVGVAIFSVIAPATALAGPGMLLSVLIAAVPMFVIAVNYAFMGSALPTSGASYEWPRRFIHPAVGFIVVWLRIVGNSSAMIVLALVLVRYVSMLTPIPTKPTMFVMFALVLLTNLFGVGIAARVQKTLMAGLVVMFLIFAAWGAPAVEAVNFSMPSGMNWAGVLAAVPLLVSLFFGIEAATEVGDEVRNGRRMIPLGIALSITSAVVLYLLVAVVAIGVLGGDALADSEAPILDAAKQFMGPLATPVIVLAAVLAIGKSLNAIFIVFSRSLFAMGRAGVLPEAFARVHPKWGTPHVACIATFGLCVACLLLPMSLTFLFLSVSIPTLLKYVTTSLCAAKVVKSHPDLYESARFKFSPRLMHFWGYFGAACALFVITLGLGADTRPYLALLVWAVIGSVYYVIWTRLKKKAI</sequence>
<evidence type="ECO:0000313" key="8">
    <source>
        <dbReference type="Proteomes" id="UP001595904"/>
    </source>
</evidence>
<keyword evidence="5 6" id="KW-0472">Membrane</keyword>
<keyword evidence="8" id="KW-1185">Reference proteome</keyword>
<comment type="caution">
    <text evidence="7">The sequence shown here is derived from an EMBL/GenBank/DDBJ whole genome shotgun (WGS) entry which is preliminary data.</text>
</comment>
<feature type="transmembrane region" description="Helical" evidence="6">
    <location>
        <begin position="124"/>
        <end position="142"/>
    </location>
</feature>
<evidence type="ECO:0000256" key="1">
    <source>
        <dbReference type="ARBA" id="ARBA00004651"/>
    </source>
</evidence>
<evidence type="ECO:0000313" key="7">
    <source>
        <dbReference type="EMBL" id="MFC4309748.1"/>
    </source>
</evidence>
<evidence type="ECO:0000256" key="5">
    <source>
        <dbReference type="ARBA" id="ARBA00023136"/>
    </source>
</evidence>
<feature type="transmembrane region" description="Helical" evidence="6">
    <location>
        <begin position="180"/>
        <end position="202"/>
    </location>
</feature>
<organism evidence="7 8">
    <name type="scientific">Steroidobacter flavus</name>
    <dbReference type="NCBI Taxonomy" id="1842136"/>
    <lineage>
        <taxon>Bacteria</taxon>
        <taxon>Pseudomonadati</taxon>
        <taxon>Pseudomonadota</taxon>
        <taxon>Gammaproteobacteria</taxon>
        <taxon>Steroidobacterales</taxon>
        <taxon>Steroidobacteraceae</taxon>
        <taxon>Steroidobacter</taxon>
    </lineage>
</organism>
<feature type="transmembrane region" description="Helical" evidence="6">
    <location>
        <begin position="42"/>
        <end position="63"/>
    </location>
</feature>
<feature type="transmembrane region" description="Helical" evidence="6">
    <location>
        <begin position="383"/>
        <end position="401"/>
    </location>
</feature>
<name>A0ABV8SQ72_9GAMM</name>
<protein>
    <submittedName>
        <fullName evidence="7">APC family permease</fullName>
    </submittedName>
</protein>
<dbReference type="InterPro" id="IPR050367">
    <property type="entry name" value="APC_superfamily"/>
</dbReference>
<evidence type="ECO:0000256" key="6">
    <source>
        <dbReference type="SAM" id="Phobius"/>
    </source>
</evidence>
<reference evidence="8" key="1">
    <citation type="journal article" date="2019" name="Int. J. Syst. Evol. Microbiol.">
        <title>The Global Catalogue of Microorganisms (GCM) 10K type strain sequencing project: providing services to taxonomists for standard genome sequencing and annotation.</title>
        <authorList>
            <consortium name="The Broad Institute Genomics Platform"/>
            <consortium name="The Broad Institute Genome Sequencing Center for Infectious Disease"/>
            <person name="Wu L."/>
            <person name="Ma J."/>
        </authorList>
    </citation>
    <scope>NUCLEOTIDE SEQUENCE [LARGE SCALE GENOMIC DNA]</scope>
    <source>
        <strain evidence="8">CGMCC 1.10759</strain>
    </source>
</reference>
<feature type="transmembrane region" description="Helical" evidence="6">
    <location>
        <begin position="320"/>
        <end position="341"/>
    </location>
</feature>
<dbReference type="EMBL" id="JBHSDU010000003">
    <property type="protein sequence ID" value="MFC4309748.1"/>
    <property type="molecule type" value="Genomic_DNA"/>
</dbReference>
<dbReference type="PANTHER" id="PTHR42770">
    <property type="entry name" value="AMINO ACID TRANSPORTER-RELATED"/>
    <property type="match status" value="1"/>
</dbReference>
<feature type="transmembrane region" description="Helical" evidence="6">
    <location>
        <begin position="84"/>
        <end position="112"/>
    </location>
</feature>